<dbReference type="InterPro" id="IPR018136">
    <property type="entry name" value="Aconitase_4Fe-4S_BS"/>
</dbReference>
<evidence type="ECO:0000256" key="12">
    <source>
        <dbReference type="HAMAP-Rule" id="MF_01026"/>
    </source>
</evidence>
<dbReference type="GO" id="GO:0046872">
    <property type="term" value="F:metal ion binding"/>
    <property type="evidence" value="ECO:0007669"/>
    <property type="project" value="UniProtKB-KW"/>
</dbReference>
<feature type="binding site" evidence="12">
    <location>
        <position position="406"/>
    </location>
    <ligand>
        <name>[4Fe-4S] cluster</name>
        <dbReference type="ChEBI" id="CHEBI:49883"/>
    </ligand>
</feature>
<keyword evidence="5 12" id="KW-0004">4Fe-4S</keyword>
<dbReference type="SUPFAM" id="SSF53732">
    <property type="entry name" value="Aconitase iron-sulfur domain"/>
    <property type="match status" value="1"/>
</dbReference>
<proteinExistence type="inferred from homology"/>
<dbReference type="PANTHER" id="PTHR43822">
    <property type="entry name" value="HOMOACONITASE, MITOCHONDRIAL-RELATED"/>
    <property type="match status" value="1"/>
</dbReference>
<evidence type="ECO:0000256" key="6">
    <source>
        <dbReference type="ARBA" id="ARBA00022605"/>
    </source>
</evidence>
<dbReference type="InterPro" id="IPR001030">
    <property type="entry name" value="Acoase/IPM_deHydtase_lsu_aba"/>
</dbReference>
<comment type="caution">
    <text evidence="15">The sequence shown here is derived from an EMBL/GenBank/DDBJ whole genome shotgun (WGS) entry which is preliminary data.</text>
</comment>
<protein>
    <recommendedName>
        <fullName evidence="12">3-isopropylmalate dehydratase large subunit</fullName>
        <ecNumber evidence="12">4.2.1.33</ecNumber>
    </recommendedName>
    <alternativeName>
        <fullName evidence="12">Alpha-IPM isomerase</fullName>
        <shortName evidence="12">IPMI</shortName>
    </alternativeName>
    <alternativeName>
        <fullName evidence="12">Isopropylmalate isomerase</fullName>
    </alternativeName>
</protein>
<comment type="cofactor">
    <cofactor evidence="12">
        <name>[4Fe-4S] cluster</name>
        <dbReference type="ChEBI" id="CHEBI:49883"/>
    </cofactor>
    <text evidence="12">Binds 1 [4Fe-4S] cluster per subunit.</text>
</comment>
<keyword evidence="6 12" id="KW-0028">Amino-acid biosynthesis</keyword>
<feature type="domain" description="Aconitase/3-isopropylmalate dehydratase large subunit alpha/beta/alpha" evidence="14">
    <location>
        <begin position="7"/>
        <end position="456"/>
    </location>
</feature>
<dbReference type="InterPro" id="IPR004430">
    <property type="entry name" value="3-IsopropMal_deHydase_lsu"/>
</dbReference>
<keyword evidence="11 12" id="KW-0100">Branched-chain amino acid biosynthesis</keyword>
<dbReference type="GO" id="GO:0009098">
    <property type="term" value="P:L-leucine biosynthetic process"/>
    <property type="evidence" value="ECO:0007669"/>
    <property type="project" value="UniProtKB-UniRule"/>
</dbReference>
<dbReference type="FunFam" id="3.30.499.10:FF:000007">
    <property type="entry name" value="3-isopropylmalate dehydratase large subunit"/>
    <property type="match status" value="1"/>
</dbReference>
<keyword evidence="16" id="KW-1185">Reference proteome</keyword>
<dbReference type="RefSeq" id="WP_123686341.1">
    <property type="nucleotide sequence ID" value="NZ_RKHY01000001.1"/>
</dbReference>
<dbReference type="GeneID" id="301848046"/>
<dbReference type="GO" id="GO:0003861">
    <property type="term" value="F:3-isopropylmalate dehydratase activity"/>
    <property type="evidence" value="ECO:0007669"/>
    <property type="project" value="UniProtKB-UniRule"/>
</dbReference>
<dbReference type="NCBIfam" id="TIGR00170">
    <property type="entry name" value="leuC"/>
    <property type="match status" value="1"/>
</dbReference>
<dbReference type="NCBIfam" id="NF004016">
    <property type="entry name" value="PRK05478.1"/>
    <property type="match status" value="1"/>
</dbReference>
<feature type="binding site" evidence="12">
    <location>
        <position position="346"/>
    </location>
    <ligand>
        <name>[4Fe-4S] cluster</name>
        <dbReference type="ChEBI" id="CHEBI:49883"/>
    </ligand>
</feature>
<evidence type="ECO:0000256" key="13">
    <source>
        <dbReference type="SAM" id="MobiDB-lite"/>
    </source>
</evidence>
<accession>A0A3N2H618</accession>
<keyword evidence="9 12" id="KW-0411">Iron-sulfur</keyword>
<evidence type="ECO:0000256" key="1">
    <source>
        <dbReference type="ARBA" id="ARBA00000491"/>
    </source>
</evidence>
<name>A0A3N2H618_9PSEU</name>
<dbReference type="PRINTS" id="PR00415">
    <property type="entry name" value="ACONITASE"/>
</dbReference>
<dbReference type="UniPathway" id="UPA00048">
    <property type="reaction ID" value="UER00071"/>
</dbReference>
<dbReference type="NCBIfam" id="NF009116">
    <property type="entry name" value="PRK12466.1"/>
    <property type="match status" value="1"/>
</dbReference>
<comment type="pathway">
    <text evidence="3 12">Amino-acid biosynthesis; L-leucine biosynthesis; L-leucine from 3-methyl-2-oxobutanoate: step 2/4.</text>
</comment>
<evidence type="ECO:0000259" key="14">
    <source>
        <dbReference type="Pfam" id="PF00330"/>
    </source>
</evidence>
<feature type="binding site" evidence="12">
    <location>
        <position position="409"/>
    </location>
    <ligand>
        <name>[4Fe-4S] cluster</name>
        <dbReference type="ChEBI" id="CHEBI:49883"/>
    </ligand>
</feature>
<evidence type="ECO:0000313" key="15">
    <source>
        <dbReference type="EMBL" id="ROS44358.1"/>
    </source>
</evidence>
<dbReference type="Gene3D" id="3.30.499.10">
    <property type="entry name" value="Aconitase, domain 3"/>
    <property type="match status" value="2"/>
</dbReference>
<dbReference type="UniPathway" id="UPA00946"/>
<organism evidence="15 16">
    <name type="scientific">Amycolatopsis thermoflava</name>
    <dbReference type="NCBI Taxonomy" id="84480"/>
    <lineage>
        <taxon>Bacteria</taxon>
        <taxon>Bacillati</taxon>
        <taxon>Actinomycetota</taxon>
        <taxon>Actinomycetes</taxon>
        <taxon>Pseudonocardiales</taxon>
        <taxon>Pseudonocardiaceae</taxon>
        <taxon>Amycolatopsis</taxon>
        <taxon>Amycolatopsis methanolica group</taxon>
    </lineage>
</organism>
<dbReference type="GO" id="GO:0051539">
    <property type="term" value="F:4 iron, 4 sulfur cluster binding"/>
    <property type="evidence" value="ECO:0007669"/>
    <property type="project" value="UniProtKB-KW"/>
</dbReference>
<dbReference type="Proteomes" id="UP000274843">
    <property type="component" value="Unassembled WGS sequence"/>
</dbReference>
<keyword evidence="8 12" id="KW-0408">Iron</keyword>
<evidence type="ECO:0000256" key="11">
    <source>
        <dbReference type="ARBA" id="ARBA00023304"/>
    </source>
</evidence>
<comment type="function">
    <text evidence="2 12">Catalyzes the isomerization between 2-isopropylmalate and 3-isopropylmalate, via the formation of 2-isopropylmaleate.</text>
</comment>
<evidence type="ECO:0000256" key="4">
    <source>
        <dbReference type="ARBA" id="ARBA00022430"/>
    </source>
</evidence>
<sequence>MGRTLAEKVWNTHVVRSDGRADLLYVDLHLLHEVNTPIAFDGLRAAGRRVRRPDLTLGTEDHLVPTRNLFGRITEPAMRRQAALLAENCAEFGIEVYRRGDRERGIAHVIAPELGLVHPGMTVVCCDSHTTTMGAFGALAFGIGTSQVEHVLATQTLPMTRPKTMRVTVTGTLAEGATGKDLILALIAEIGTAGGQGHIVEYQGSAIEALSMEARMTVCNMTVEAGSRAGMIAPDDKTIAYLRGRPHAPSGAEWAAEEAYWRTLRSDDDAVFDKEVVLDGDKISPYVTWGTNPAQGVPLDSTVPHPSSFSDPVERAAAERALAYMDLRPGTFLRDVEIDAVFIGSCTNGRIEDLRAAAEVLRGRTVAPGVEVYLVPGSDTVREQAVAEGLDEVFAAAGVELRTSGCSLCAAVNEDRLRPGQRAASTNNRNFEGRQGKGARTHVVSPAVAAASAVAGRLAAPADLEQ</sequence>
<dbReference type="HAMAP" id="MF_01026">
    <property type="entry name" value="LeuC_type1"/>
    <property type="match status" value="1"/>
</dbReference>
<reference evidence="15 16" key="1">
    <citation type="submission" date="2018-11" db="EMBL/GenBank/DDBJ databases">
        <title>Sequencing the genomes of 1000 actinobacteria strains.</title>
        <authorList>
            <person name="Klenk H.-P."/>
        </authorList>
    </citation>
    <scope>NUCLEOTIDE SEQUENCE [LARGE SCALE GENOMIC DNA]</scope>
    <source>
        <strain evidence="15 16">DSM 44348</strain>
    </source>
</reference>
<keyword evidence="7 12" id="KW-0479">Metal-binding</keyword>
<dbReference type="CDD" id="cd01583">
    <property type="entry name" value="IPMI"/>
    <property type="match status" value="1"/>
</dbReference>
<feature type="region of interest" description="Disordered" evidence="13">
    <location>
        <begin position="420"/>
        <end position="439"/>
    </location>
</feature>
<dbReference type="InterPro" id="IPR036008">
    <property type="entry name" value="Aconitase_4Fe-4S_dom"/>
</dbReference>
<comment type="subunit">
    <text evidence="12">Heterodimer of LeuC and LeuD.</text>
</comment>
<dbReference type="InterPro" id="IPR033941">
    <property type="entry name" value="IPMI_cat"/>
</dbReference>
<evidence type="ECO:0000313" key="16">
    <source>
        <dbReference type="Proteomes" id="UP000274843"/>
    </source>
</evidence>
<dbReference type="PANTHER" id="PTHR43822:SF9">
    <property type="entry name" value="3-ISOPROPYLMALATE DEHYDRATASE"/>
    <property type="match status" value="1"/>
</dbReference>
<dbReference type="InterPro" id="IPR015931">
    <property type="entry name" value="Acnase/IPM_dHydase_lsu_aba_1/3"/>
</dbReference>
<keyword evidence="10 12" id="KW-0456">Lyase</keyword>
<dbReference type="Pfam" id="PF00330">
    <property type="entry name" value="Aconitase"/>
    <property type="match status" value="1"/>
</dbReference>
<evidence type="ECO:0000256" key="8">
    <source>
        <dbReference type="ARBA" id="ARBA00023004"/>
    </source>
</evidence>
<comment type="catalytic activity">
    <reaction evidence="1 12">
        <text>(2R,3S)-3-isopropylmalate = (2S)-2-isopropylmalate</text>
        <dbReference type="Rhea" id="RHEA:32287"/>
        <dbReference type="ChEBI" id="CHEBI:1178"/>
        <dbReference type="ChEBI" id="CHEBI:35121"/>
        <dbReference type="EC" id="4.2.1.33"/>
    </reaction>
</comment>
<dbReference type="EC" id="4.2.1.33" evidence="12"/>
<evidence type="ECO:0000256" key="10">
    <source>
        <dbReference type="ARBA" id="ARBA00023239"/>
    </source>
</evidence>
<evidence type="ECO:0000256" key="5">
    <source>
        <dbReference type="ARBA" id="ARBA00022485"/>
    </source>
</evidence>
<gene>
    <name evidence="12" type="primary">leuC</name>
    <name evidence="15" type="ORF">EDD35_6798</name>
</gene>
<comment type="similarity">
    <text evidence="12">Belongs to the aconitase/IPM isomerase family. LeuC type 1 subfamily.</text>
</comment>
<evidence type="ECO:0000256" key="7">
    <source>
        <dbReference type="ARBA" id="ARBA00022723"/>
    </source>
</evidence>
<dbReference type="InterPro" id="IPR050067">
    <property type="entry name" value="IPM_dehydratase_rel_enz"/>
</dbReference>
<keyword evidence="4 12" id="KW-0432">Leucine biosynthesis</keyword>
<evidence type="ECO:0000256" key="9">
    <source>
        <dbReference type="ARBA" id="ARBA00023014"/>
    </source>
</evidence>
<evidence type="ECO:0000256" key="2">
    <source>
        <dbReference type="ARBA" id="ARBA00002695"/>
    </source>
</evidence>
<dbReference type="EMBL" id="RKHY01000001">
    <property type="protein sequence ID" value="ROS44358.1"/>
    <property type="molecule type" value="Genomic_DNA"/>
</dbReference>
<evidence type="ECO:0000256" key="3">
    <source>
        <dbReference type="ARBA" id="ARBA00004729"/>
    </source>
</evidence>
<dbReference type="PROSITE" id="PS00450">
    <property type="entry name" value="ACONITASE_1"/>
    <property type="match status" value="1"/>
</dbReference>
<dbReference type="AlphaFoldDB" id="A0A3N2H618"/>